<dbReference type="AlphaFoldDB" id="A0A7M2WVD4"/>
<protein>
    <submittedName>
        <fullName evidence="3">Peptidyl-prolyl cis-trans isomerase</fullName>
    </submittedName>
</protein>
<dbReference type="GO" id="GO:0003755">
    <property type="term" value="F:peptidyl-prolyl cis-trans isomerase activity"/>
    <property type="evidence" value="ECO:0007669"/>
    <property type="project" value="UniProtKB-KW"/>
</dbReference>
<dbReference type="Pfam" id="PF13145">
    <property type="entry name" value="Rotamase_2"/>
    <property type="match status" value="1"/>
</dbReference>
<evidence type="ECO:0000256" key="1">
    <source>
        <dbReference type="PROSITE-ProRule" id="PRU00278"/>
    </source>
</evidence>
<dbReference type="PROSITE" id="PS50198">
    <property type="entry name" value="PPIC_PPIASE_2"/>
    <property type="match status" value="1"/>
</dbReference>
<proteinExistence type="predicted"/>
<dbReference type="SUPFAM" id="SSF109998">
    <property type="entry name" value="Triger factor/SurA peptide-binding domain-like"/>
    <property type="match status" value="1"/>
</dbReference>
<reference evidence="3 4" key="1">
    <citation type="submission" date="2020-10" db="EMBL/GenBank/DDBJ databases">
        <title>Wide distribution of Phycisphaera-like planctomycetes from WD2101 soil group in peatlands and genome analysis of the first cultivated representative.</title>
        <authorList>
            <person name="Dedysh S.N."/>
            <person name="Beletsky A.V."/>
            <person name="Ivanova A."/>
            <person name="Kulichevskaya I.S."/>
            <person name="Suzina N.E."/>
            <person name="Philippov D.A."/>
            <person name="Rakitin A.L."/>
            <person name="Mardanov A.V."/>
            <person name="Ravin N.V."/>
        </authorList>
    </citation>
    <scope>NUCLEOTIDE SEQUENCE [LARGE SCALE GENOMIC DNA]</scope>
    <source>
        <strain evidence="3 4">M1803</strain>
    </source>
</reference>
<dbReference type="Proteomes" id="UP000593765">
    <property type="component" value="Chromosome"/>
</dbReference>
<dbReference type="InterPro" id="IPR050245">
    <property type="entry name" value="PrsA_foldase"/>
</dbReference>
<dbReference type="InterPro" id="IPR027304">
    <property type="entry name" value="Trigger_fact/SurA_dom_sf"/>
</dbReference>
<gene>
    <name evidence="3" type="ORF">IPV69_24610</name>
</gene>
<feature type="domain" description="PpiC" evidence="2">
    <location>
        <begin position="145"/>
        <end position="240"/>
    </location>
</feature>
<accession>A0A7M2WVD4</accession>
<dbReference type="InterPro" id="IPR000297">
    <property type="entry name" value="PPIase_PpiC"/>
</dbReference>
<organism evidence="3 4">
    <name type="scientific">Humisphaera borealis</name>
    <dbReference type="NCBI Taxonomy" id="2807512"/>
    <lineage>
        <taxon>Bacteria</taxon>
        <taxon>Pseudomonadati</taxon>
        <taxon>Planctomycetota</taxon>
        <taxon>Phycisphaerae</taxon>
        <taxon>Tepidisphaerales</taxon>
        <taxon>Tepidisphaeraceae</taxon>
        <taxon>Humisphaera</taxon>
    </lineage>
</organism>
<dbReference type="KEGG" id="hbs:IPV69_24610"/>
<keyword evidence="1 3" id="KW-0413">Isomerase</keyword>
<dbReference type="EMBL" id="CP063458">
    <property type="protein sequence ID" value="QOV89349.1"/>
    <property type="molecule type" value="Genomic_DNA"/>
</dbReference>
<evidence type="ECO:0000259" key="2">
    <source>
        <dbReference type="PROSITE" id="PS50198"/>
    </source>
</evidence>
<evidence type="ECO:0000313" key="3">
    <source>
        <dbReference type="EMBL" id="QOV89349.1"/>
    </source>
</evidence>
<dbReference type="Gene3D" id="3.10.50.40">
    <property type="match status" value="1"/>
</dbReference>
<sequence>MPLIINGQRIEDAIIDNEFSGIKAHFESLGNVSCCERDPEFQQMARDNITGRVLLAQEAARAMPASSEHEIDESLAKLIEHYGGKEWFFMRTGANDEQMPLVRRDLDVDLRVKRMLDGLADDGPQPTDAELHAHYEANIKAFMTTEEVRASHILKNPQGERQKAAYDEMRDIRRQLLAGADFLEMAKQHSEKAEDSIDLGFFKQGELAPEFEAVAFSLNLNEISPIFVTQYGMHVITVTERKPATPRPFDEIREEVRQHWREQKRNDKTRELVERLKVDAKIELIDAEAEAAAAMS</sequence>
<dbReference type="PANTHER" id="PTHR47245">
    <property type="entry name" value="PEPTIDYLPROLYL ISOMERASE"/>
    <property type="match status" value="1"/>
</dbReference>
<evidence type="ECO:0000313" key="4">
    <source>
        <dbReference type="Proteomes" id="UP000593765"/>
    </source>
</evidence>
<dbReference type="PANTHER" id="PTHR47245:SF2">
    <property type="entry name" value="PEPTIDYL-PROLYL CIS-TRANS ISOMERASE HP_0175-RELATED"/>
    <property type="match status" value="1"/>
</dbReference>
<name>A0A7M2WVD4_9BACT</name>
<dbReference type="InterPro" id="IPR046357">
    <property type="entry name" value="PPIase_dom_sf"/>
</dbReference>
<keyword evidence="4" id="KW-1185">Reference proteome</keyword>
<keyword evidence="1" id="KW-0697">Rotamase</keyword>
<dbReference type="SUPFAM" id="SSF54534">
    <property type="entry name" value="FKBP-like"/>
    <property type="match status" value="1"/>
</dbReference>